<dbReference type="InterPro" id="IPR002347">
    <property type="entry name" value="SDR_fam"/>
</dbReference>
<proteinExistence type="inferred from homology"/>
<dbReference type="EMBL" id="BSXN01001810">
    <property type="protein sequence ID" value="GME74583.1"/>
    <property type="molecule type" value="Genomic_DNA"/>
</dbReference>
<dbReference type="Proteomes" id="UP001165120">
    <property type="component" value="Unassembled WGS sequence"/>
</dbReference>
<reference evidence="5" key="1">
    <citation type="submission" date="2023-04" db="EMBL/GenBank/DDBJ databases">
        <title>Candida boidinii NBRC 10035.</title>
        <authorList>
            <person name="Ichikawa N."/>
            <person name="Sato H."/>
            <person name="Tonouchi N."/>
        </authorList>
    </citation>
    <scope>NUCLEOTIDE SEQUENCE</scope>
    <source>
        <strain evidence="5">NBRC 10035</strain>
    </source>
</reference>
<evidence type="ECO:0000256" key="3">
    <source>
        <dbReference type="ARBA" id="ARBA00023002"/>
    </source>
</evidence>
<protein>
    <submittedName>
        <fullName evidence="5">Unnamed protein product</fullName>
    </submittedName>
</protein>
<comment type="caution">
    <text evidence="5">The sequence shown here is derived from an EMBL/GenBank/DDBJ whole genome shotgun (WGS) entry which is preliminary data.</text>
</comment>
<dbReference type="PRINTS" id="PR00081">
    <property type="entry name" value="GDHRDH"/>
</dbReference>
<dbReference type="GO" id="GO:0004806">
    <property type="term" value="F:triacylglycerol lipase activity"/>
    <property type="evidence" value="ECO:0007669"/>
    <property type="project" value="TreeGrafter"/>
</dbReference>
<evidence type="ECO:0000256" key="2">
    <source>
        <dbReference type="ARBA" id="ARBA00022857"/>
    </source>
</evidence>
<dbReference type="GO" id="GO:0019433">
    <property type="term" value="P:triglyceride catabolic process"/>
    <property type="evidence" value="ECO:0007669"/>
    <property type="project" value="TreeGrafter"/>
</dbReference>
<dbReference type="GO" id="GO:0006654">
    <property type="term" value="P:phosphatidic acid biosynthetic process"/>
    <property type="evidence" value="ECO:0007669"/>
    <property type="project" value="TreeGrafter"/>
</dbReference>
<dbReference type="Gene3D" id="3.40.50.720">
    <property type="entry name" value="NAD(P)-binding Rossmann-like Domain"/>
    <property type="match status" value="1"/>
</dbReference>
<keyword evidence="3" id="KW-0560">Oxidoreductase</keyword>
<keyword evidence="6" id="KW-1185">Reference proteome</keyword>
<dbReference type="Pfam" id="PF00106">
    <property type="entry name" value="adh_short"/>
    <property type="match status" value="1"/>
</dbReference>
<dbReference type="SUPFAM" id="SSF51735">
    <property type="entry name" value="NAD(P)-binding Rossmann-fold domains"/>
    <property type="match status" value="1"/>
</dbReference>
<keyword evidence="2" id="KW-0521">NADP</keyword>
<accession>A0A9W6T221</accession>
<dbReference type="AlphaFoldDB" id="A0A9W6T221"/>
<name>A0A9W6T221_CANBO</name>
<dbReference type="PANTHER" id="PTHR44169:SF6">
    <property type="entry name" value="NADPH-DEPENDENT 1-ACYLDIHYDROXYACETONE PHOSPHATE REDUCTASE"/>
    <property type="match status" value="1"/>
</dbReference>
<dbReference type="InterPro" id="IPR020904">
    <property type="entry name" value="Sc_DH/Rdtase_CS"/>
</dbReference>
<comment type="similarity">
    <text evidence="1 4">Belongs to the short-chain dehydrogenases/reductases (SDR) family.</text>
</comment>
<dbReference type="GO" id="GO:0000140">
    <property type="term" value="F:acylglycerone-phosphate reductase (NADP+) activity"/>
    <property type="evidence" value="ECO:0007669"/>
    <property type="project" value="TreeGrafter"/>
</dbReference>
<dbReference type="GO" id="GO:0005783">
    <property type="term" value="C:endoplasmic reticulum"/>
    <property type="evidence" value="ECO:0007669"/>
    <property type="project" value="TreeGrafter"/>
</dbReference>
<evidence type="ECO:0000313" key="6">
    <source>
        <dbReference type="Proteomes" id="UP001165120"/>
    </source>
</evidence>
<dbReference type="PRINTS" id="PR00080">
    <property type="entry name" value="SDRFAMILY"/>
</dbReference>
<evidence type="ECO:0000256" key="4">
    <source>
        <dbReference type="RuleBase" id="RU000363"/>
    </source>
</evidence>
<sequence>MTDSKKFTKTALVTGASSGIGFELAKQLSENGFKVFACARRLGPMKELQENHDVTIFKMDVADLESIANGARFIESELSSYNNKLDLLYNNAGQSCTFPALSVPDDALVSCISINFFGPVRVTKAFSKFVINAKGCIAFTGSIAGIAPFPWSSIYGSSKAAIHQYTNMLALELEPFDVRVLNVITGGMVT</sequence>
<dbReference type="GO" id="GO:0005811">
    <property type="term" value="C:lipid droplet"/>
    <property type="evidence" value="ECO:0007669"/>
    <property type="project" value="TreeGrafter"/>
</dbReference>
<dbReference type="InterPro" id="IPR036291">
    <property type="entry name" value="NAD(P)-bd_dom_sf"/>
</dbReference>
<evidence type="ECO:0000256" key="1">
    <source>
        <dbReference type="ARBA" id="ARBA00006484"/>
    </source>
</evidence>
<dbReference type="PANTHER" id="PTHR44169">
    <property type="entry name" value="NADPH-DEPENDENT 1-ACYLDIHYDROXYACETONE PHOSPHATE REDUCTASE"/>
    <property type="match status" value="1"/>
</dbReference>
<dbReference type="PROSITE" id="PS00061">
    <property type="entry name" value="ADH_SHORT"/>
    <property type="match status" value="1"/>
</dbReference>
<evidence type="ECO:0000313" key="5">
    <source>
        <dbReference type="EMBL" id="GME74583.1"/>
    </source>
</evidence>
<gene>
    <name evidence="5" type="ORF">Cboi02_000446400</name>
</gene>
<organism evidence="5 6">
    <name type="scientific">Candida boidinii</name>
    <name type="common">Yeast</name>
    <dbReference type="NCBI Taxonomy" id="5477"/>
    <lineage>
        <taxon>Eukaryota</taxon>
        <taxon>Fungi</taxon>
        <taxon>Dikarya</taxon>
        <taxon>Ascomycota</taxon>
        <taxon>Saccharomycotina</taxon>
        <taxon>Pichiomycetes</taxon>
        <taxon>Pichiales</taxon>
        <taxon>Pichiaceae</taxon>
        <taxon>Ogataea</taxon>
        <taxon>Ogataea/Candida clade</taxon>
    </lineage>
</organism>